<keyword evidence="3" id="KW-1185">Reference proteome</keyword>
<feature type="compositionally biased region" description="Low complexity" evidence="1">
    <location>
        <begin position="103"/>
        <end position="112"/>
    </location>
</feature>
<dbReference type="KEGG" id="rher:EHE19_006220"/>
<evidence type="ECO:0000256" key="1">
    <source>
        <dbReference type="SAM" id="MobiDB-lite"/>
    </source>
</evidence>
<reference evidence="2 3" key="1">
    <citation type="submission" date="2020-09" db="EMBL/GenBank/DDBJ databases">
        <title>Characterization and genome sequencing of Ruminiclostridium sp. nov. MA18.</title>
        <authorList>
            <person name="Rettenmaier R."/>
            <person name="Kowollik M.-L."/>
            <person name="Liebl W."/>
            <person name="Zverlov V."/>
        </authorList>
    </citation>
    <scope>NUCLEOTIDE SEQUENCE [LARGE SCALE GENOMIC DNA]</scope>
    <source>
        <strain evidence="2 3">MA18</strain>
    </source>
</reference>
<gene>
    <name evidence="2" type="ORF">EHE19_006220</name>
</gene>
<feature type="region of interest" description="Disordered" evidence="1">
    <location>
        <begin position="1"/>
        <end position="22"/>
    </location>
</feature>
<evidence type="ECO:0000313" key="3">
    <source>
        <dbReference type="Proteomes" id="UP000306409"/>
    </source>
</evidence>
<dbReference type="Proteomes" id="UP000306409">
    <property type="component" value="Chromosome"/>
</dbReference>
<proteinExistence type="predicted"/>
<dbReference type="AlphaFoldDB" id="A0A4U7JBA3"/>
<dbReference type="RefSeq" id="WP_137698529.1">
    <property type="nucleotide sequence ID" value="NZ_CP061336.1"/>
</dbReference>
<sequence length="126" mass="13768">MAMTELCSYKNGSSSSSAGSSKNHNCYHTKCPQCKALRAIGSSCSSSYNFLAKFQKSWYREIKEFKDYAECEYKLASTATTATNRLETLDIPHFSAVAVPKNSATSSATTATKNQDMKGGKQHEAN</sequence>
<feature type="compositionally biased region" description="Low complexity" evidence="1">
    <location>
        <begin position="8"/>
        <end position="22"/>
    </location>
</feature>
<organism evidence="2 3">
    <name type="scientific">Ruminiclostridium herbifermentans</name>
    <dbReference type="NCBI Taxonomy" id="2488810"/>
    <lineage>
        <taxon>Bacteria</taxon>
        <taxon>Bacillati</taxon>
        <taxon>Bacillota</taxon>
        <taxon>Clostridia</taxon>
        <taxon>Eubacteriales</taxon>
        <taxon>Oscillospiraceae</taxon>
        <taxon>Ruminiclostridium</taxon>
    </lineage>
</organism>
<accession>A0A4U7JBA3</accession>
<feature type="compositionally biased region" description="Basic and acidic residues" evidence="1">
    <location>
        <begin position="115"/>
        <end position="126"/>
    </location>
</feature>
<dbReference type="EMBL" id="CP061336">
    <property type="protein sequence ID" value="QNU68034.1"/>
    <property type="molecule type" value="Genomic_DNA"/>
</dbReference>
<evidence type="ECO:0000313" key="2">
    <source>
        <dbReference type="EMBL" id="QNU68034.1"/>
    </source>
</evidence>
<feature type="region of interest" description="Disordered" evidence="1">
    <location>
        <begin position="100"/>
        <end position="126"/>
    </location>
</feature>
<name>A0A4U7JBA3_9FIRM</name>
<protein>
    <submittedName>
        <fullName evidence="2">Uncharacterized protein</fullName>
    </submittedName>
</protein>